<keyword evidence="4 16" id="KW-0963">Cytoplasm</keyword>
<dbReference type="InterPro" id="IPR013497">
    <property type="entry name" value="Topo_IA_cen"/>
</dbReference>
<evidence type="ECO:0000256" key="14">
    <source>
        <dbReference type="ARBA" id="ARBA00043976"/>
    </source>
</evidence>
<dbReference type="Gene3D" id="1.10.290.10">
    <property type="entry name" value="Topoisomerase I, domain 4"/>
    <property type="match status" value="1"/>
</dbReference>
<dbReference type="Gene3D" id="1.10.460.10">
    <property type="entry name" value="Topoisomerase I, domain 2"/>
    <property type="match status" value="1"/>
</dbReference>
<evidence type="ECO:0000259" key="21">
    <source>
        <dbReference type="PROSITE" id="PS52036"/>
    </source>
</evidence>
<dbReference type="InterPro" id="IPR014001">
    <property type="entry name" value="Helicase_ATP-bd"/>
</dbReference>
<dbReference type="GO" id="GO:0008094">
    <property type="term" value="F:ATP-dependent activity, acting on DNA"/>
    <property type="evidence" value="ECO:0007669"/>
    <property type="project" value="UniProtKB-UniRule"/>
</dbReference>
<dbReference type="GO" id="GO:0008270">
    <property type="term" value="F:zinc ion binding"/>
    <property type="evidence" value="ECO:0007669"/>
    <property type="project" value="UniProtKB-UniRule"/>
</dbReference>
<dbReference type="InterPro" id="IPR003601">
    <property type="entry name" value="Topo_IA_2"/>
</dbReference>
<comment type="miscellaneous">
    <text evidence="16">This enzyme is the only unique feature of hyperthermophilic bacteria/archaea known and seems to be essential for adaptation to life at high temperatures. It may play a role in stabilization of DNA at high temperatures.</text>
</comment>
<dbReference type="CDD" id="cd00186">
    <property type="entry name" value="TOP1Ac"/>
    <property type="match status" value="1"/>
</dbReference>
<dbReference type="GO" id="GO:0006265">
    <property type="term" value="P:DNA topological change"/>
    <property type="evidence" value="ECO:0007669"/>
    <property type="project" value="UniProtKB-UniRule"/>
</dbReference>
<feature type="coiled-coil region" evidence="18">
    <location>
        <begin position="258"/>
        <end position="288"/>
    </location>
</feature>
<evidence type="ECO:0000256" key="18">
    <source>
        <dbReference type="SAM" id="Coils"/>
    </source>
</evidence>
<keyword evidence="10" id="KW-0460">Magnesium</keyword>
<comment type="cofactor">
    <cofactor evidence="1">
        <name>Mg(2+)</name>
        <dbReference type="ChEBI" id="CHEBI:18420"/>
    </cofactor>
</comment>
<dbReference type="SMART" id="SM00487">
    <property type="entry name" value="DEXDc"/>
    <property type="match status" value="1"/>
</dbReference>
<evidence type="ECO:0000256" key="15">
    <source>
        <dbReference type="ARBA" id="ARBA00049360"/>
    </source>
</evidence>
<evidence type="ECO:0000259" key="20">
    <source>
        <dbReference type="PROSITE" id="PS51192"/>
    </source>
</evidence>
<evidence type="ECO:0000256" key="5">
    <source>
        <dbReference type="ARBA" id="ARBA00022723"/>
    </source>
</evidence>
<keyword evidence="7 16" id="KW-0863">Zinc-finger</keyword>
<dbReference type="Pfam" id="PF01131">
    <property type="entry name" value="Topoisom_bac"/>
    <property type="match status" value="1"/>
</dbReference>
<dbReference type="InterPro" id="IPR006171">
    <property type="entry name" value="TOPRIM_dom"/>
</dbReference>
<dbReference type="Gene3D" id="2.60.510.20">
    <property type="match status" value="1"/>
</dbReference>
<dbReference type="InterPro" id="IPR011545">
    <property type="entry name" value="DEAD/DEAH_box_helicase_dom"/>
</dbReference>
<dbReference type="GO" id="GO:0005737">
    <property type="term" value="C:cytoplasm"/>
    <property type="evidence" value="ECO:0007669"/>
    <property type="project" value="UniProtKB-SubCell"/>
</dbReference>
<proteinExistence type="inferred from homology"/>
<dbReference type="GO" id="GO:0003677">
    <property type="term" value="F:DNA binding"/>
    <property type="evidence" value="ECO:0007669"/>
    <property type="project" value="UniProtKB-UniRule"/>
</dbReference>
<dbReference type="NCBIfam" id="TIGR01054">
    <property type="entry name" value="rgy"/>
    <property type="match status" value="1"/>
</dbReference>
<comment type="catalytic activity">
    <reaction evidence="15 16 17">
        <text>ATP + H2O = ADP + phosphate + H(+)</text>
        <dbReference type="Rhea" id="RHEA:13065"/>
        <dbReference type="ChEBI" id="CHEBI:15377"/>
        <dbReference type="ChEBI" id="CHEBI:15378"/>
        <dbReference type="ChEBI" id="CHEBI:30616"/>
        <dbReference type="ChEBI" id="CHEBI:43474"/>
        <dbReference type="ChEBI" id="CHEBI:456216"/>
    </reaction>
</comment>
<evidence type="ECO:0000256" key="6">
    <source>
        <dbReference type="ARBA" id="ARBA00022741"/>
    </source>
</evidence>
<dbReference type="InterPro" id="IPR023405">
    <property type="entry name" value="Topo_IA_core_domain"/>
</dbReference>
<dbReference type="GO" id="GO:0005524">
    <property type="term" value="F:ATP binding"/>
    <property type="evidence" value="ECO:0007669"/>
    <property type="project" value="UniProtKB-UniRule"/>
</dbReference>
<dbReference type="InterPro" id="IPR005736">
    <property type="entry name" value="Reverse_gyrase"/>
</dbReference>
<evidence type="ECO:0000256" key="4">
    <source>
        <dbReference type="ARBA" id="ARBA00022490"/>
    </source>
</evidence>
<dbReference type="CDD" id="cd03361">
    <property type="entry name" value="TOPRIM_TopoIA_RevGyr"/>
    <property type="match status" value="1"/>
</dbReference>
<accession>A0A7J3SK86</accession>
<comment type="caution">
    <text evidence="23">The sequence shown here is derived from an EMBL/GenBank/DDBJ whole genome shotgun (WGS) entry which is preliminary data.</text>
</comment>
<comment type="similarity">
    <text evidence="14 16">In the N-terminal section; belongs to the DEAD box helicase family. DDVD subfamily.</text>
</comment>
<comment type="subunit">
    <text evidence="3 16">Monomer.</text>
</comment>
<feature type="active site" description="O-(5'-phospho-DNA)-tyrosine intermediate" evidence="16">
    <location>
        <position position="981"/>
    </location>
</feature>
<dbReference type="AlphaFoldDB" id="A0A7J3SK86"/>
<evidence type="ECO:0000256" key="10">
    <source>
        <dbReference type="ARBA" id="ARBA00022842"/>
    </source>
</evidence>
<evidence type="ECO:0000259" key="19">
    <source>
        <dbReference type="PROSITE" id="PS50880"/>
    </source>
</evidence>
<keyword evidence="9 16" id="KW-0067">ATP-binding</keyword>
<reference evidence="23" key="1">
    <citation type="journal article" date="2020" name="mSystems">
        <title>Genome- and Community-Level Interaction Insights into Carbon Utilization and Element Cycling Functions of Hydrothermarchaeota in Hydrothermal Sediment.</title>
        <authorList>
            <person name="Zhou Z."/>
            <person name="Liu Y."/>
            <person name="Xu W."/>
            <person name="Pan J."/>
            <person name="Luo Z.H."/>
            <person name="Li M."/>
        </authorList>
    </citation>
    <scope>NUCLEOTIDE SEQUENCE [LARGE SCALE GENOMIC DNA]</scope>
    <source>
        <strain evidence="23">SpSt-885</strain>
    </source>
</reference>
<dbReference type="PROSITE" id="PS51192">
    <property type="entry name" value="HELICASE_ATP_BIND_1"/>
    <property type="match status" value="1"/>
</dbReference>
<keyword evidence="16 23" id="KW-0378">Hydrolase</keyword>
<comment type="domain">
    <text evidence="16">Introduction of positive supercoils requires the cooperation of both domains. The helicase-like domain probably does not directly unwind DNA, but more likely acts by driving ATP-dependent conformational changes within the whole enzyme. A beta hairpin in the 'latch' region of the N-terminal domain plays a regulatory role in the enzyme, repressing topoisomerase activity in the absence of ATP and preventing the enzyme from acting as an ATP-independent relaxing enzyme; it also helps to coordinate nucleotide hydrolysis by the ATPase domain with the supercoiling activity of the topoisomerase domain.</text>
</comment>
<dbReference type="Gene3D" id="3.40.50.300">
    <property type="entry name" value="P-loop containing nucleotide triphosphate hydrolases"/>
    <property type="match status" value="3"/>
</dbReference>
<dbReference type="InterPro" id="IPR027417">
    <property type="entry name" value="P-loop_NTPase"/>
</dbReference>
<dbReference type="CDD" id="cd18798">
    <property type="entry name" value="SF2_C_reverse_gyrase"/>
    <property type="match status" value="1"/>
</dbReference>
<dbReference type="GO" id="GO:0016787">
    <property type="term" value="F:hydrolase activity"/>
    <property type="evidence" value="ECO:0007669"/>
    <property type="project" value="UniProtKB-KW"/>
</dbReference>
<feature type="coiled-coil region" evidence="18">
    <location>
        <begin position="314"/>
        <end position="341"/>
    </location>
</feature>
<keyword evidence="8 16" id="KW-0862">Zinc</keyword>
<dbReference type="SMART" id="SM00493">
    <property type="entry name" value="TOPRIM"/>
    <property type="match status" value="1"/>
</dbReference>
<dbReference type="Pfam" id="PF00270">
    <property type="entry name" value="DEAD"/>
    <property type="match status" value="1"/>
</dbReference>
<protein>
    <recommendedName>
        <fullName evidence="16 17">Reverse gyrase</fullName>
        <ecNumber evidence="16">5.6.2.-</ecNumber>
    </recommendedName>
</protein>
<dbReference type="InterPro" id="IPR013826">
    <property type="entry name" value="Topo_IA_cen_sub3"/>
</dbReference>
<dbReference type="SUPFAM" id="SSF52540">
    <property type="entry name" value="P-loop containing nucleoside triphosphate hydrolases"/>
    <property type="match status" value="2"/>
</dbReference>
<dbReference type="PROSITE" id="PS52039">
    <property type="entry name" value="TOPO_IA_2"/>
    <property type="match status" value="1"/>
</dbReference>
<dbReference type="PROSITE" id="PS50880">
    <property type="entry name" value="TOPRIM"/>
    <property type="match status" value="1"/>
</dbReference>
<comment type="function">
    <text evidence="17">Modifies the topological state of DNA by introducing positive supercoils in an ATP-dependent process, increasing the linking number in steps of +1. Binds to single-stranded DNA, transiently cleaves and then rejoins the ends, introducing a positive supercoil in the process. The scissile phosphodiester is attacked by the catalytic tyrosine of the enzyme, resulting in the formation of a DNA-(5'-phosphotyrosyl)-enzyme intermediate. Involved in rewinding DNA strands in regions of the chromosome that have opened up to allow replication, transcription, DNA repair and/or for DNA protection.</text>
</comment>
<gene>
    <name evidence="16 23" type="primary">rgy</name>
    <name evidence="23" type="ORF">ENW83_00700</name>
</gene>
<keyword evidence="13 16" id="KW-0413">Isomerase</keyword>
<dbReference type="PROSITE" id="PS52037">
    <property type="entry name" value="ZF_RG_C"/>
    <property type="match status" value="1"/>
</dbReference>
<dbReference type="Gene3D" id="3.40.50.140">
    <property type="match status" value="1"/>
</dbReference>
<evidence type="ECO:0000256" key="11">
    <source>
        <dbReference type="ARBA" id="ARBA00023029"/>
    </source>
</evidence>
<comment type="function">
    <text evidence="16">Modifies the topological state of DNA by introducing positive supercoils in an ATP-dependent process, increasing the linking number in steps of +1. Binds to single-stranded DNA, transiently cleaves and then rejoins the ends, introducing a positive supercoil in the process. The scissile phosphodiester is attacked by the catalytic tyrosine of the enzyme, resulting in the formation of a DNA-(5'-phosphotyrosyl)-enzyme intermediate. Probably involved in rewinding DNA strands in regions of the chromosome that have opened up to allow replication, transcription, DNA repair and/or for DNA protection.</text>
</comment>
<evidence type="ECO:0000259" key="22">
    <source>
        <dbReference type="PROSITE" id="PS52039"/>
    </source>
</evidence>
<evidence type="ECO:0000256" key="8">
    <source>
        <dbReference type="ARBA" id="ARBA00022833"/>
    </source>
</evidence>
<keyword evidence="11 16" id="KW-0799">Topoisomerase</keyword>
<dbReference type="CDD" id="cd17924">
    <property type="entry name" value="DDXDc_reverse_gyrase"/>
    <property type="match status" value="1"/>
</dbReference>
<comment type="subcellular location">
    <subcellularLocation>
        <location evidence="2 16">Cytoplasm</location>
    </subcellularLocation>
</comment>
<dbReference type="PANTHER" id="PTHR43505:SF1">
    <property type="entry name" value="REVERSE GYRASE"/>
    <property type="match status" value="1"/>
</dbReference>
<feature type="domain" description="Helicase ATP-binding" evidence="20">
    <location>
        <begin position="93"/>
        <end position="311"/>
    </location>
</feature>
<evidence type="ECO:0000313" key="23">
    <source>
        <dbReference type="EMBL" id="HGZ59713.1"/>
    </source>
</evidence>
<feature type="region of interest" description="Topoisomerase I" evidence="16">
    <location>
        <begin position="629"/>
        <end position="1247"/>
    </location>
</feature>
<name>A0A7J3SK86_9CREN</name>
<organism evidence="23">
    <name type="scientific">Fervidicoccus fontis</name>
    <dbReference type="NCBI Taxonomy" id="683846"/>
    <lineage>
        <taxon>Archaea</taxon>
        <taxon>Thermoproteota</taxon>
        <taxon>Thermoprotei</taxon>
        <taxon>Fervidicoccales</taxon>
        <taxon>Fervidicoccaceae</taxon>
        <taxon>Fervidicoccus</taxon>
    </lineage>
</organism>
<feature type="domain" description="Toprim" evidence="19">
    <location>
        <begin position="633"/>
        <end position="805"/>
    </location>
</feature>
<dbReference type="EC" id="5.6.2.-" evidence="16"/>
<evidence type="ECO:0000256" key="7">
    <source>
        <dbReference type="ARBA" id="ARBA00022771"/>
    </source>
</evidence>
<dbReference type="SUPFAM" id="SSF56712">
    <property type="entry name" value="Prokaryotic type I DNA topoisomerase"/>
    <property type="match status" value="1"/>
</dbReference>
<dbReference type="InterPro" id="IPR034142">
    <property type="entry name" value="TOPRIM_RevGyr"/>
</dbReference>
<feature type="binding site" evidence="16">
    <location>
        <position position="89"/>
    </location>
    <ligand>
        <name>ATP</name>
        <dbReference type="ChEBI" id="CHEBI:30616"/>
    </ligand>
</feature>
<dbReference type="HAMAP" id="MF_01125">
    <property type="entry name" value="Reverse_gyrase"/>
    <property type="match status" value="1"/>
</dbReference>
<comment type="cofactor">
    <cofactor evidence="16">
        <name>Zn(2+)</name>
        <dbReference type="ChEBI" id="CHEBI:29105"/>
    </cofactor>
    <text evidence="16">Binds 1 or 2 zinc ions per subunit.</text>
</comment>
<dbReference type="InterPro" id="IPR003602">
    <property type="entry name" value="Topo_IA_DNA-bd_dom"/>
</dbReference>
<evidence type="ECO:0000256" key="16">
    <source>
        <dbReference type="HAMAP-Rule" id="MF_01125"/>
    </source>
</evidence>
<dbReference type="InterPro" id="IPR013824">
    <property type="entry name" value="Topo_IA_cen_sub1"/>
</dbReference>
<keyword evidence="12 16" id="KW-0238">DNA-binding</keyword>
<keyword evidence="5 16" id="KW-0479">Metal-binding</keyword>
<sequence length="1247" mass="141418">MDNDTYGIYMNQCPNCDGHISDGRLVKGLVCEKCLPESPSNASLEKLLKILENRNALKRLRSVYEVERSTSSFIEMFEKALGYPPWSSQITWAKRIFQRKSFSIIAPTGVGKTVFGLMMSLYLGKNDGKSYLIFPTTPLVIQMCEKLKQFNAKANAIEDDGIICIHAGMKQSEKNAAIEKLMEGKFRVFISTSKYMINKNNELSRLGLSFIFIDDVDSVLKSKKSIDSTLKLMGFNEEIIETALKVIKLRRKIAYMGKEASEKDLRELEKLERKVEKSKDKVKSVLVVSSATGKARGSRALLFRELLGFQIGGRTELFRNVEDLYEEVENEELENKLIELVSKLGKGGLIFVPSDMGTAYATKLTEELKKGGISAEPFHHKSQKVLNDFVKGEIDVLVGVAVYYGVMVRGLDLPSAVRYAVFVRPPRFKFSLDLVGAHPISIVKLLSAISEAKIPKISDQARRFLIPLRRSVRRLSPAALTALSTGSQISEGLEPILKQLNESKQFLKAALEIDQVRKALMDTGDVFIEKDSRGEFIVIPDAKTYIQATGRTSRLYAGGLTKGLAVTLVKKDELPLLFSLQKTLSYYIDRFSFKKLSEVNLEEIIKEIDRDRRSVVEVLSGKEAYRLKELVKTALMIVESPNKARTISNFFGRPSVRVLPNGGKAYEVTIGNLTLTITATEGHVVDLVPRAGPDVLEYAELSTELYGVAYDRKEKKFLPVYSTIKKCRDCGYQFVEDSRVCPRCGSSRIFDKKEVIESLRELATEFDKVLVATDPDAEGEKIGWDIAVLLRPLSREVKRIEFHEVTRRAILEALSNERLIDEKLVCAQIVRRIEDRWIGFSLSKKLQTDFWPEYCKRKGLKKCKENKNLSAGRVQTPVLGWIIDRYNQHVKSDRTVKVVQAKLGGTLREIEFVAQGKEDEKANDSTTLKIEVLGEERIKMNPLPPFTTDTMISEANKALRLSAHEVMALAQDLFELGLITYHRTDSTRVSSVGIEIAKEYLKKLKGDKWADYFVPRSWGEGGAHEAIRPTKPISKDELARLLEEGEIEFVRTPTSKHLSLYDLIFRRFVASQMRPAEYLVQKVRLKFGELSKEMEIQTDVIYEQGFMELYIPFKLDKPLPSGEFEISAVRSYKRRLVPLFTQGDIVALMRERGIGRPSTYATIISKLQSRKYVVESKRFGKLIPTELGINIFNYLSEKFSNMVSEERTRSLELKMDSVSEGKLKHSEVIAELYREIETLEGLEDYRK</sequence>
<dbReference type="InterPro" id="IPR040569">
    <property type="entry name" value="Znf_Rg"/>
</dbReference>
<dbReference type="GO" id="GO:0006260">
    <property type="term" value="P:DNA replication"/>
    <property type="evidence" value="ECO:0007669"/>
    <property type="project" value="UniProtKB-UniRule"/>
</dbReference>
<evidence type="ECO:0000256" key="9">
    <source>
        <dbReference type="ARBA" id="ARBA00022840"/>
    </source>
</evidence>
<evidence type="ECO:0000256" key="12">
    <source>
        <dbReference type="ARBA" id="ARBA00023125"/>
    </source>
</evidence>
<dbReference type="PRINTS" id="PR00417">
    <property type="entry name" value="PRTPISMRASEI"/>
</dbReference>
<evidence type="ECO:0000256" key="17">
    <source>
        <dbReference type="RuleBase" id="RU004026"/>
    </source>
</evidence>
<keyword evidence="6 16" id="KW-0547">Nucleotide-binding</keyword>
<dbReference type="PANTHER" id="PTHR43505">
    <property type="entry name" value="REVERSE GYRASE"/>
    <property type="match status" value="1"/>
</dbReference>
<dbReference type="EMBL" id="DTLS01000025">
    <property type="protein sequence ID" value="HGZ59713.1"/>
    <property type="molecule type" value="Genomic_DNA"/>
</dbReference>
<evidence type="ECO:0000256" key="1">
    <source>
        <dbReference type="ARBA" id="ARBA00001946"/>
    </source>
</evidence>
<evidence type="ECO:0000256" key="13">
    <source>
        <dbReference type="ARBA" id="ARBA00023235"/>
    </source>
</evidence>
<dbReference type="SMART" id="SM00436">
    <property type="entry name" value="TOP1Bc"/>
    <property type="match status" value="1"/>
</dbReference>
<keyword evidence="18" id="KW-0175">Coiled coil</keyword>
<dbReference type="GO" id="GO:0160097">
    <property type="term" value="F:reverse gyrase activity"/>
    <property type="evidence" value="ECO:0007669"/>
    <property type="project" value="UniProtKB-UniRule"/>
</dbReference>
<dbReference type="Pfam" id="PF17915">
    <property type="entry name" value="zf_Rg"/>
    <property type="match status" value="1"/>
</dbReference>
<evidence type="ECO:0000256" key="3">
    <source>
        <dbReference type="ARBA" id="ARBA00011245"/>
    </source>
</evidence>
<feature type="domain" description="RG N-terminal-type" evidence="21">
    <location>
        <begin position="3"/>
        <end position="42"/>
    </location>
</feature>
<dbReference type="SMART" id="SM00437">
    <property type="entry name" value="TOP1Ac"/>
    <property type="match status" value="1"/>
</dbReference>
<comment type="similarity">
    <text evidence="16">In the C-terminal section; belongs to the type IA topoisomerase family.</text>
</comment>
<feature type="domain" description="Topo IA-type catalytic" evidence="22">
    <location>
        <begin position="821"/>
        <end position="1240"/>
    </location>
</feature>
<evidence type="ECO:0000256" key="2">
    <source>
        <dbReference type="ARBA" id="ARBA00004496"/>
    </source>
</evidence>
<dbReference type="PROSITE" id="PS52036">
    <property type="entry name" value="ZF_RG_N"/>
    <property type="match status" value="1"/>
</dbReference>
<dbReference type="Pfam" id="PF01751">
    <property type="entry name" value="Toprim"/>
    <property type="match status" value="1"/>
</dbReference>